<dbReference type="AlphaFoldDB" id="A0A9D4ZFQ3"/>
<accession>A0A9D4ZFQ3</accession>
<comment type="caution">
    <text evidence="1">The sequence shown here is derived from an EMBL/GenBank/DDBJ whole genome shotgun (WGS) entry which is preliminary data.</text>
</comment>
<sequence length="73" mass="8940">MEKKENKSSNERVLRAFRRDCIRCRFHVTRLLRDSYYGHKYHGRFYVSCLNASTTFAMGQRALRRYYSRRTKP</sequence>
<keyword evidence="2" id="KW-1185">Reference proteome</keyword>
<dbReference type="EMBL" id="JABFUD020000012">
    <property type="protein sequence ID" value="KAI5072352.1"/>
    <property type="molecule type" value="Genomic_DNA"/>
</dbReference>
<dbReference type="Proteomes" id="UP000886520">
    <property type="component" value="Chromosome 12"/>
</dbReference>
<gene>
    <name evidence="1" type="ORF">GOP47_0012458</name>
</gene>
<proteinExistence type="predicted"/>
<protein>
    <submittedName>
        <fullName evidence="1">Uncharacterized protein</fullName>
    </submittedName>
</protein>
<evidence type="ECO:0000313" key="1">
    <source>
        <dbReference type="EMBL" id="KAI5072352.1"/>
    </source>
</evidence>
<name>A0A9D4ZFQ3_ADICA</name>
<reference evidence="1" key="1">
    <citation type="submission" date="2021-01" db="EMBL/GenBank/DDBJ databases">
        <title>Adiantum capillus-veneris genome.</title>
        <authorList>
            <person name="Fang Y."/>
            <person name="Liao Q."/>
        </authorList>
    </citation>
    <scope>NUCLEOTIDE SEQUENCE</scope>
    <source>
        <strain evidence="1">H3</strain>
        <tissue evidence="1">Leaf</tissue>
    </source>
</reference>
<evidence type="ECO:0000313" key="2">
    <source>
        <dbReference type="Proteomes" id="UP000886520"/>
    </source>
</evidence>
<organism evidence="1 2">
    <name type="scientific">Adiantum capillus-veneris</name>
    <name type="common">Maidenhair fern</name>
    <dbReference type="NCBI Taxonomy" id="13818"/>
    <lineage>
        <taxon>Eukaryota</taxon>
        <taxon>Viridiplantae</taxon>
        <taxon>Streptophyta</taxon>
        <taxon>Embryophyta</taxon>
        <taxon>Tracheophyta</taxon>
        <taxon>Polypodiopsida</taxon>
        <taxon>Polypodiidae</taxon>
        <taxon>Polypodiales</taxon>
        <taxon>Pteridineae</taxon>
        <taxon>Pteridaceae</taxon>
        <taxon>Vittarioideae</taxon>
        <taxon>Adiantum</taxon>
    </lineage>
</organism>